<dbReference type="Proteomes" id="UP000625682">
    <property type="component" value="Unassembled WGS sequence"/>
</dbReference>
<accession>A0A917KRK1</accession>
<dbReference type="GO" id="GO:0000428">
    <property type="term" value="C:DNA-directed RNA polymerase complex"/>
    <property type="evidence" value="ECO:0007669"/>
    <property type="project" value="UniProtKB-KW"/>
</dbReference>
<keyword evidence="1 12" id="KW-0240">DNA-directed RNA polymerase</keyword>
<dbReference type="Pfam" id="PF08275">
    <property type="entry name" value="DNAG_N"/>
    <property type="match status" value="1"/>
</dbReference>
<evidence type="ECO:0000256" key="12">
    <source>
        <dbReference type="HAMAP-Rule" id="MF_00974"/>
    </source>
</evidence>
<dbReference type="InterPro" id="IPR037068">
    <property type="entry name" value="DNA_primase_core_N_sf"/>
</dbReference>
<dbReference type="PANTHER" id="PTHR30313">
    <property type="entry name" value="DNA PRIMASE"/>
    <property type="match status" value="1"/>
</dbReference>
<reference evidence="17" key="2">
    <citation type="submission" date="2020-09" db="EMBL/GenBank/DDBJ databases">
        <authorList>
            <person name="Sun Q."/>
            <person name="Zhou Y."/>
        </authorList>
    </citation>
    <scope>NUCLEOTIDE SEQUENCE</scope>
    <source>
        <strain evidence="17">CGMCC 4.7272</strain>
    </source>
</reference>
<comment type="catalytic activity">
    <reaction evidence="12">
        <text>ssDNA + n NTP = ssDNA/pppN(pN)n-1 hybrid + (n-1) diphosphate.</text>
        <dbReference type="EC" id="2.7.7.101"/>
    </reaction>
</comment>
<evidence type="ECO:0000256" key="10">
    <source>
        <dbReference type="ARBA" id="ARBA00023125"/>
    </source>
</evidence>
<keyword evidence="9" id="KW-0460">Magnesium</keyword>
<sequence>MAGRINDEDVKAVRDAVPIDAVVSEYLQLRNAGGGNLKGLCPFHDEKSPSFQVSPSKGLFHCFGCQEGGDTITFVMKVDHLSFSEAVERLAGQAGITLRYEEGGYNPAGQRGERIRLVEAHKIAAQWYVEQLATSSEADAGRKFLAERGFDQSAAEHFSVGYSPQGWDHLTRYLRGKGFSDKELLLSGIAQEGRRGPIDRFRGRLMWPIRDIGGEVVGFGARKLYEDDNGPKYLNTPDTAIYRKSQVLYGIDLAKKDIAKASRAVVVEGYTDVMACHLAGVTTAIATCGTAFGTDHIKILRRLLMDNGSARVIFTFDGDAAGQKAALRAFEDDQKFAAETYIAIAPDGMDPCDLRLAKGDQAVADLAEPRTPLFEFALRQIAIRYDLETPAGRAAALDEAAPIVARIKNSGAQHEVAVQLAGMLGILDTQFVVKRVAQLARWARDRGGKGPAPAGQQRQSQPYETASSRPGGPSGPALNLRNPVYATERELLKLALQRPDLVSPAFDAYGIDEFTAAPYAAVRQAIMEAGGVEYGVQDPQEYLVRVREVAPDNTVRSMVTELAVEAIMRRTVDDVYASDQLVMVRRRAVERRIQEVQVTHTRLATHGDPAELAAVQNELWVLQQYDQALRERGAAAL</sequence>
<evidence type="ECO:0000256" key="2">
    <source>
        <dbReference type="ARBA" id="ARBA00022515"/>
    </source>
</evidence>
<dbReference type="InterPro" id="IPR013173">
    <property type="entry name" value="DNA_primase_DnaG_DnaB-bd_dom"/>
</dbReference>
<dbReference type="InterPro" id="IPR036977">
    <property type="entry name" value="DNA_primase_Znf_CHC2"/>
</dbReference>
<dbReference type="InterPro" id="IPR019475">
    <property type="entry name" value="DNA_primase_DnaB-bd"/>
</dbReference>
<dbReference type="PANTHER" id="PTHR30313:SF2">
    <property type="entry name" value="DNA PRIMASE"/>
    <property type="match status" value="1"/>
</dbReference>
<evidence type="ECO:0000256" key="14">
    <source>
        <dbReference type="PIRSR" id="PIRSR002811-1"/>
    </source>
</evidence>
<evidence type="ECO:0000256" key="15">
    <source>
        <dbReference type="SAM" id="MobiDB-lite"/>
    </source>
</evidence>
<evidence type="ECO:0000256" key="1">
    <source>
        <dbReference type="ARBA" id="ARBA00022478"/>
    </source>
</evidence>
<comment type="similarity">
    <text evidence="12 13">Belongs to the DnaG primase family.</text>
</comment>
<protein>
    <recommendedName>
        <fullName evidence="12 13">DNA primase</fullName>
        <ecNumber evidence="12">2.7.7.101</ecNumber>
    </recommendedName>
</protein>
<comment type="domain">
    <text evidence="12">Contains an N-terminal zinc-binding domain, a central core domain that contains the primase activity, and a C-terminal DnaB-binding domain.</text>
</comment>
<dbReference type="Pfam" id="PF13662">
    <property type="entry name" value="Toprim_4"/>
    <property type="match status" value="1"/>
</dbReference>
<dbReference type="PIRSF" id="PIRSF002811">
    <property type="entry name" value="DnaG"/>
    <property type="match status" value="1"/>
</dbReference>
<dbReference type="Gene3D" id="3.40.1360.10">
    <property type="match status" value="1"/>
</dbReference>
<dbReference type="InterPro" id="IPR034151">
    <property type="entry name" value="TOPRIM_DnaG_bac"/>
</dbReference>
<keyword evidence="4 12" id="KW-0548">Nucleotidyltransferase</keyword>
<keyword evidence="6 12" id="KW-0479">Metal-binding</keyword>
<keyword evidence="10 12" id="KW-0238">DNA-binding</keyword>
<comment type="cofactor">
    <cofactor evidence="12 13 14">
        <name>Zn(2+)</name>
        <dbReference type="ChEBI" id="CHEBI:29105"/>
    </cofactor>
    <text evidence="12 13 14">Binds 1 zinc ion per monomer.</text>
</comment>
<dbReference type="SMART" id="SM00766">
    <property type="entry name" value="DnaG_DnaB_bind"/>
    <property type="match status" value="1"/>
</dbReference>
<dbReference type="InterPro" id="IPR006295">
    <property type="entry name" value="DNA_primase_DnaG"/>
</dbReference>
<dbReference type="EMBL" id="BMMU01000004">
    <property type="protein sequence ID" value="GGJ23157.1"/>
    <property type="molecule type" value="Genomic_DNA"/>
</dbReference>
<keyword evidence="11 12" id="KW-0804">Transcription</keyword>
<dbReference type="InterPro" id="IPR002694">
    <property type="entry name" value="Znf_CHC2"/>
</dbReference>
<evidence type="ECO:0000256" key="4">
    <source>
        <dbReference type="ARBA" id="ARBA00022695"/>
    </source>
</evidence>
<gene>
    <name evidence="12 17" type="primary">dnaG</name>
    <name evidence="17" type="ORF">GCM10012282_19590</name>
</gene>
<dbReference type="SMART" id="SM00400">
    <property type="entry name" value="ZnF_CHCC"/>
    <property type="match status" value="1"/>
</dbReference>
<dbReference type="GO" id="GO:0003899">
    <property type="term" value="F:DNA-directed RNA polymerase activity"/>
    <property type="evidence" value="ECO:0007669"/>
    <property type="project" value="UniProtKB-UniRule"/>
</dbReference>
<dbReference type="PROSITE" id="PS50880">
    <property type="entry name" value="TOPRIM"/>
    <property type="match status" value="1"/>
</dbReference>
<dbReference type="AlphaFoldDB" id="A0A917KRK1"/>
<keyword evidence="7 12" id="KW-0863">Zinc-finger</keyword>
<comment type="function">
    <text evidence="12 13">RNA polymerase that catalyzes the synthesis of short RNA molecules used as primers for DNA polymerase during DNA replication.</text>
</comment>
<evidence type="ECO:0000313" key="18">
    <source>
        <dbReference type="Proteomes" id="UP000625682"/>
    </source>
</evidence>
<dbReference type="FunFam" id="3.90.580.10:FF:000001">
    <property type="entry name" value="DNA primase"/>
    <property type="match status" value="1"/>
</dbReference>
<reference evidence="17" key="1">
    <citation type="journal article" date="2014" name="Int. J. Syst. Evol. Microbiol.">
        <title>Complete genome sequence of Corynebacterium casei LMG S-19264T (=DSM 44701T), isolated from a smear-ripened cheese.</title>
        <authorList>
            <consortium name="US DOE Joint Genome Institute (JGI-PGF)"/>
            <person name="Walter F."/>
            <person name="Albersmeier A."/>
            <person name="Kalinowski J."/>
            <person name="Ruckert C."/>
        </authorList>
    </citation>
    <scope>NUCLEOTIDE SEQUENCE</scope>
    <source>
        <strain evidence="17">CGMCC 4.7272</strain>
    </source>
</reference>
<comment type="caution">
    <text evidence="17">The sequence shown here is derived from an EMBL/GenBank/DDBJ whole genome shotgun (WGS) entry which is preliminary data.</text>
</comment>
<evidence type="ECO:0000259" key="16">
    <source>
        <dbReference type="PROSITE" id="PS50880"/>
    </source>
</evidence>
<dbReference type="Gene3D" id="3.90.980.10">
    <property type="entry name" value="DNA primase, catalytic core, N-terminal domain"/>
    <property type="match status" value="1"/>
</dbReference>
<dbReference type="GO" id="GO:0006269">
    <property type="term" value="P:DNA replication, synthesis of primer"/>
    <property type="evidence" value="ECO:0007669"/>
    <property type="project" value="UniProtKB-UniRule"/>
</dbReference>
<name>A0A917KRK1_9ACTN</name>
<dbReference type="SUPFAM" id="SSF57783">
    <property type="entry name" value="Zinc beta-ribbon"/>
    <property type="match status" value="1"/>
</dbReference>
<feature type="compositionally biased region" description="Polar residues" evidence="15">
    <location>
        <begin position="456"/>
        <end position="468"/>
    </location>
</feature>
<dbReference type="SUPFAM" id="SSF56731">
    <property type="entry name" value="DNA primase core"/>
    <property type="match status" value="1"/>
</dbReference>
<feature type="domain" description="Toprim" evidence="16">
    <location>
        <begin position="262"/>
        <end position="346"/>
    </location>
</feature>
<dbReference type="Pfam" id="PF08278">
    <property type="entry name" value="DnaG_DnaB_bind"/>
    <property type="match status" value="1"/>
</dbReference>
<dbReference type="Gene3D" id="3.90.580.10">
    <property type="entry name" value="Zinc finger, CHC2-type domain"/>
    <property type="match status" value="1"/>
</dbReference>
<dbReference type="CDD" id="cd03364">
    <property type="entry name" value="TOPRIM_DnaG_primases"/>
    <property type="match status" value="1"/>
</dbReference>
<evidence type="ECO:0000256" key="7">
    <source>
        <dbReference type="ARBA" id="ARBA00022771"/>
    </source>
</evidence>
<evidence type="ECO:0000256" key="13">
    <source>
        <dbReference type="PIRNR" id="PIRNR002811"/>
    </source>
</evidence>
<evidence type="ECO:0000313" key="17">
    <source>
        <dbReference type="EMBL" id="GGJ23157.1"/>
    </source>
</evidence>
<dbReference type="InterPro" id="IPR006171">
    <property type="entry name" value="TOPRIM_dom"/>
</dbReference>
<dbReference type="FunFam" id="3.40.1360.10:FF:000004">
    <property type="entry name" value="DNA primase"/>
    <property type="match status" value="1"/>
</dbReference>
<keyword evidence="3 12" id="KW-0808">Transferase</keyword>
<dbReference type="HAMAP" id="MF_00974">
    <property type="entry name" value="DNA_primase_DnaG"/>
    <property type="match status" value="1"/>
</dbReference>
<dbReference type="InterPro" id="IPR050219">
    <property type="entry name" value="DnaG_primase"/>
</dbReference>
<proteinExistence type="inferred from homology"/>
<dbReference type="EC" id="2.7.7.101" evidence="12"/>
<evidence type="ECO:0000256" key="6">
    <source>
        <dbReference type="ARBA" id="ARBA00022723"/>
    </source>
</evidence>
<keyword evidence="5 12" id="KW-0235">DNA replication</keyword>
<dbReference type="GO" id="GO:0005737">
    <property type="term" value="C:cytoplasm"/>
    <property type="evidence" value="ECO:0007669"/>
    <property type="project" value="TreeGrafter"/>
</dbReference>
<dbReference type="GO" id="GO:0008270">
    <property type="term" value="F:zinc ion binding"/>
    <property type="evidence" value="ECO:0007669"/>
    <property type="project" value="UniProtKB-UniRule"/>
</dbReference>
<dbReference type="SMART" id="SM00493">
    <property type="entry name" value="TOPRIM"/>
    <property type="match status" value="1"/>
</dbReference>
<organism evidence="17 18">
    <name type="scientific">Streptomyces lacrimifluminis</name>
    <dbReference type="NCBI Taxonomy" id="1500077"/>
    <lineage>
        <taxon>Bacteria</taxon>
        <taxon>Bacillati</taxon>
        <taxon>Actinomycetota</taxon>
        <taxon>Actinomycetes</taxon>
        <taxon>Kitasatosporales</taxon>
        <taxon>Streptomycetaceae</taxon>
        <taxon>Streptomyces</taxon>
    </lineage>
</organism>
<feature type="zinc finger region" description="CHC2-type" evidence="12 14">
    <location>
        <begin position="41"/>
        <end position="65"/>
    </location>
</feature>
<feature type="region of interest" description="Disordered" evidence="15">
    <location>
        <begin position="444"/>
        <end position="480"/>
    </location>
</feature>
<keyword evidence="2 12" id="KW-0639">Primosome</keyword>
<dbReference type="Pfam" id="PF01807">
    <property type="entry name" value="Zn_ribbon_DnaG"/>
    <property type="match status" value="1"/>
</dbReference>
<evidence type="ECO:0000256" key="8">
    <source>
        <dbReference type="ARBA" id="ARBA00022833"/>
    </source>
</evidence>
<dbReference type="InterPro" id="IPR013264">
    <property type="entry name" value="DNAG_N"/>
</dbReference>
<dbReference type="FunFam" id="3.90.980.10:FF:000001">
    <property type="entry name" value="DNA primase"/>
    <property type="match status" value="1"/>
</dbReference>
<evidence type="ECO:0000256" key="9">
    <source>
        <dbReference type="ARBA" id="ARBA00022842"/>
    </source>
</evidence>
<keyword evidence="18" id="KW-1185">Reference proteome</keyword>
<dbReference type="NCBIfam" id="TIGR01391">
    <property type="entry name" value="dnaG"/>
    <property type="match status" value="1"/>
</dbReference>
<dbReference type="RefSeq" id="WP_189146865.1">
    <property type="nucleotide sequence ID" value="NZ_BAABER010000001.1"/>
</dbReference>
<dbReference type="GO" id="GO:1990077">
    <property type="term" value="C:primosome complex"/>
    <property type="evidence" value="ECO:0007669"/>
    <property type="project" value="UniProtKB-KW"/>
</dbReference>
<evidence type="ECO:0000256" key="11">
    <source>
        <dbReference type="ARBA" id="ARBA00023163"/>
    </source>
</evidence>
<evidence type="ECO:0000256" key="3">
    <source>
        <dbReference type="ARBA" id="ARBA00022679"/>
    </source>
</evidence>
<dbReference type="GO" id="GO:0003677">
    <property type="term" value="F:DNA binding"/>
    <property type="evidence" value="ECO:0007669"/>
    <property type="project" value="UniProtKB-KW"/>
</dbReference>
<comment type="subunit">
    <text evidence="12">Monomer. Interacts with DnaB.</text>
</comment>
<dbReference type="InterPro" id="IPR030846">
    <property type="entry name" value="DnaG_bac"/>
</dbReference>
<evidence type="ECO:0000256" key="5">
    <source>
        <dbReference type="ARBA" id="ARBA00022705"/>
    </source>
</evidence>
<dbReference type="Pfam" id="PF10410">
    <property type="entry name" value="DnaB_bind"/>
    <property type="match status" value="1"/>
</dbReference>
<keyword evidence="8 12" id="KW-0862">Zinc</keyword>